<dbReference type="SMART" id="SM00487">
    <property type="entry name" value="DEXDc"/>
    <property type="match status" value="1"/>
</dbReference>
<comment type="caution">
    <text evidence="18">The sequence shown here is derived from an EMBL/GenBank/DDBJ whole genome shotgun (WGS) entry which is preliminary data.</text>
</comment>
<keyword evidence="4 15" id="KW-0227">DNA damage</keyword>
<gene>
    <name evidence="18" type="primary">recG</name>
    <name evidence="18" type="ORF">NSA23_00505</name>
</gene>
<keyword evidence="11" id="KW-0413">Isomerase</keyword>
<dbReference type="SMART" id="SM00490">
    <property type="entry name" value="HELICc"/>
    <property type="match status" value="1"/>
</dbReference>
<comment type="catalytic activity">
    <reaction evidence="14 15">
        <text>ATP + H2O = ADP + phosphate + H(+)</text>
        <dbReference type="Rhea" id="RHEA:13065"/>
        <dbReference type="ChEBI" id="CHEBI:15377"/>
        <dbReference type="ChEBI" id="CHEBI:15378"/>
        <dbReference type="ChEBI" id="CHEBI:30616"/>
        <dbReference type="ChEBI" id="CHEBI:43474"/>
        <dbReference type="ChEBI" id="CHEBI:456216"/>
        <dbReference type="EC" id="5.6.2.4"/>
    </reaction>
</comment>
<keyword evidence="19" id="KW-1185">Reference proteome</keyword>
<dbReference type="InterPro" id="IPR033454">
    <property type="entry name" value="RecG_wedge"/>
</dbReference>
<name>A0A9X2S3V5_9FIRM</name>
<dbReference type="GO" id="GO:0005524">
    <property type="term" value="F:ATP binding"/>
    <property type="evidence" value="ECO:0007669"/>
    <property type="project" value="UniProtKB-KW"/>
</dbReference>
<dbReference type="InterPro" id="IPR045562">
    <property type="entry name" value="RecG_dom3_C"/>
</dbReference>
<dbReference type="GO" id="GO:0006281">
    <property type="term" value="P:DNA repair"/>
    <property type="evidence" value="ECO:0007669"/>
    <property type="project" value="UniProtKB-UniRule"/>
</dbReference>
<evidence type="ECO:0000256" key="11">
    <source>
        <dbReference type="ARBA" id="ARBA00023235"/>
    </source>
</evidence>
<evidence type="ECO:0000313" key="19">
    <source>
        <dbReference type="Proteomes" id="UP001142078"/>
    </source>
</evidence>
<keyword evidence="8" id="KW-0238">DNA-binding</keyword>
<comment type="catalytic activity">
    <reaction evidence="12 15">
        <text>Couples ATP hydrolysis with the unwinding of duplex DNA by translocating in the 3'-5' direction.</text>
        <dbReference type="EC" id="5.6.2.4"/>
    </reaction>
</comment>
<dbReference type="PANTHER" id="PTHR47964">
    <property type="entry name" value="ATP-DEPENDENT DNA HELICASE HOMOLOG RECG, CHLOROPLASTIC"/>
    <property type="match status" value="1"/>
</dbReference>
<dbReference type="EC" id="5.6.2.4" evidence="13 15"/>
<evidence type="ECO:0000256" key="5">
    <source>
        <dbReference type="ARBA" id="ARBA00022801"/>
    </source>
</evidence>
<dbReference type="InterPro" id="IPR027417">
    <property type="entry name" value="P-loop_NTPase"/>
</dbReference>
<dbReference type="GO" id="GO:0006310">
    <property type="term" value="P:DNA recombination"/>
    <property type="evidence" value="ECO:0007669"/>
    <property type="project" value="UniProtKB-UniRule"/>
</dbReference>
<dbReference type="SUPFAM" id="SSF50249">
    <property type="entry name" value="Nucleic acid-binding proteins"/>
    <property type="match status" value="1"/>
</dbReference>
<protein>
    <recommendedName>
        <fullName evidence="2 15">ATP-dependent DNA helicase RecG</fullName>
        <ecNumber evidence="13 15">5.6.2.4</ecNumber>
    </recommendedName>
</protein>
<evidence type="ECO:0000256" key="14">
    <source>
        <dbReference type="ARBA" id="ARBA00048988"/>
    </source>
</evidence>
<proteinExistence type="inferred from homology"/>
<evidence type="ECO:0000256" key="13">
    <source>
        <dbReference type="ARBA" id="ARBA00034808"/>
    </source>
</evidence>
<keyword evidence="9 15" id="KW-0233">DNA recombination</keyword>
<evidence type="ECO:0000259" key="16">
    <source>
        <dbReference type="PROSITE" id="PS51192"/>
    </source>
</evidence>
<dbReference type="InterPro" id="IPR014001">
    <property type="entry name" value="Helicase_ATP-bd"/>
</dbReference>
<dbReference type="CDD" id="cd17992">
    <property type="entry name" value="DEXHc_RecG"/>
    <property type="match status" value="1"/>
</dbReference>
<evidence type="ECO:0000256" key="1">
    <source>
        <dbReference type="ARBA" id="ARBA00007504"/>
    </source>
</evidence>
<dbReference type="Pfam" id="PF00271">
    <property type="entry name" value="Helicase_C"/>
    <property type="match status" value="1"/>
</dbReference>
<evidence type="ECO:0000259" key="17">
    <source>
        <dbReference type="PROSITE" id="PS51194"/>
    </source>
</evidence>
<dbReference type="InterPro" id="IPR011545">
    <property type="entry name" value="DEAD/DEAH_box_helicase_dom"/>
</dbReference>
<dbReference type="Pfam" id="PF19833">
    <property type="entry name" value="RecG_dom3_C"/>
    <property type="match status" value="1"/>
</dbReference>
<dbReference type="InterPro" id="IPR047112">
    <property type="entry name" value="RecG/Mfd"/>
</dbReference>
<evidence type="ECO:0000256" key="3">
    <source>
        <dbReference type="ARBA" id="ARBA00022741"/>
    </source>
</evidence>
<organism evidence="18 19">
    <name type="scientific">Anaerosalibacter massiliensis</name>
    <dbReference type="NCBI Taxonomy" id="1347392"/>
    <lineage>
        <taxon>Bacteria</taxon>
        <taxon>Bacillati</taxon>
        <taxon>Bacillota</taxon>
        <taxon>Tissierellia</taxon>
        <taxon>Tissierellales</taxon>
        <taxon>Sporanaerobacteraceae</taxon>
        <taxon>Anaerosalibacter</taxon>
    </lineage>
</organism>
<dbReference type="GO" id="GO:0003677">
    <property type="term" value="F:DNA binding"/>
    <property type="evidence" value="ECO:0007669"/>
    <property type="project" value="UniProtKB-KW"/>
</dbReference>
<sequence length="687" mass="78822">MDRLSMSVQYVKGVGPKRAAKLRRIGIDTVEDLIYFFPRAYEDRRKFNNIYNSVDGEKASFNVRIAGHPTVLRPRRNLSILKIPIKDSTGIAYLIWFNQEYLADNFRIGEKIIVNGKVKKIANEIQIQNPVYEKEGSSNKKVGRIVPIYQLTENLTNNEMTSIVNNALKSYINNVKEILPRHIINKFNLMSVKEAILNIHFPQSRENFLRARQRLVFEELLTLQLGLFIIKNRTKSNNKGIKFVKSEDLNRFIEKLPFKLTKAQFRVLKEIEKDMESDEQMNRLVQGDVGSGKTVIAILAMFKAWKSGYQSVMMAPTEILATQHFETIKGMLDDYDISCELLVGSLSQNKKDEVLDKLEKGNIDILVGTHAIIQDTVKFNKLGLAITDEQHRFGVSQRAVLSQKGSNPDVLVMTATPIPRTLALILYGDLDISIIDELPPGRKAIETYAIGMNMEKRLTEFIKNQIKEGRQVYIVSPLIEESEILNIEACEELHKRFKNEIFKEFQVELLHGRMKAEEKEKIMNKFKDGEIDILVSTTVIEVGVNVPNSNIMVIYNAERFGLAQLHQLRGRVGRGEYQSYCILINEGKSKISQERMRIMQKTNDGFKISEKDLELRGPGEFFGTRQHGLPDLKIANLFTDIKILKIAQKEASEILSQDLYLSDKKYELMKNRIKCMFEGKTDNIIFN</sequence>
<evidence type="ECO:0000256" key="4">
    <source>
        <dbReference type="ARBA" id="ARBA00022763"/>
    </source>
</evidence>
<dbReference type="Pfam" id="PF17191">
    <property type="entry name" value="RecG_wedge"/>
    <property type="match status" value="1"/>
</dbReference>
<dbReference type="PANTHER" id="PTHR47964:SF1">
    <property type="entry name" value="ATP-DEPENDENT DNA HELICASE HOMOLOG RECG, CHLOROPLASTIC"/>
    <property type="match status" value="1"/>
</dbReference>
<evidence type="ECO:0000313" key="18">
    <source>
        <dbReference type="EMBL" id="MCR2042584.1"/>
    </source>
</evidence>
<dbReference type="CDD" id="cd04488">
    <property type="entry name" value="RecG_wedge_OBF"/>
    <property type="match status" value="1"/>
</dbReference>
<keyword evidence="5 15" id="KW-0378">Hydrolase</keyword>
<evidence type="ECO:0000256" key="7">
    <source>
        <dbReference type="ARBA" id="ARBA00022840"/>
    </source>
</evidence>
<evidence type="ECO:0000256" key="9">
    <source>
        <dbReference type="ARBA" id="ARBA00023172"/>
    </source>
</evidence>
<feature type="domain" description="Helicase ATP-binding" evidence="16">
    <location>
        <begin position="274"/>
        <end position="435"/>
    </location>
</feature>
<dbReference type="Gene3D" id="2.40.50.140">
    <property type="entry name" value="Nucleic acid-binding proteins"/>
    <property type="match status" value="1"/>
</dbReference>
<evidence type="ECO:0000256" key="6">
    <source>
        <dbReference type="ARBA" id="ARBA00022806"/>
    </source>
</evidence>
<dbReference type="GO" id="GO:0016787">
    <property type="term" value="F:hydrolase activity"/>
    <property type="evidence" value="ECO:0007669"/>
    <property type="project" value="UniProtKB-KW"/>
</dbReference>
<dbReference type="RefSeq" id="WP_042682054.1">
    <property type="nucleotide sequence ID" value="NZ_CABKTM010000043.1"/>
</dbReference>
<dbReference type="InterPro" id="IPR001650">
    <property type="entry name" value="Helicase_C-like"/>
</dbReference>
<evidence type="ECO:0000256" key="8">
    <source>
        <dbReference type="ARBA" id="ARBA00023125"/>
    </source>
</evidence>
<dbReference type="EMBL" id="JANJZL010000001">
    <property type="protein sequence ID" value="MCR2042584.1"/>
    <property type="molecule type" value="Genomic_DNA"/>
</dbReference>
<dbReference type="Proteomes" id="UP001142078">
    <property type="component" value="Unassembled WGS sequence"/>
</dbReference>
<comment type="similarity">
    <text evidence="1 15">Belongs to the helicase family. RecG subfamily.</text>
</comment>
<keyword evidence="10 15" id="KW-0234">DNA repair</keyword>
<dbReference type="AlphaFoldDB" id="A0A9X2S3V5"/>
<dbReference type="OrthoDB" id="9804325at2"/>
<dbReference type="SUPFAM" id="SSF52540">
    <property type="entry name" value="P-loop containing nucleoside triphosphate hydrolases"/>
    <property type="match status" value="2"/>
</dbReference>
<accession>A0A9X2S3V5</accession>
<feature type="domain" description="Helicase C-terminal" evidence="17">
    <location>
        <begin position="457"/>
        <end position="614"/>
    </location>
</feature>
<dbReference type="NCBIfam" id="NF008165">
    <property type="entry name" value="PRK10917.1-3"/>
    <property type="match status" value="1"/>
</dbReference>
<comment type="function">
    <text evidence="15">Plays a critical role in recombination and DNA repair. Helps process Holliday junction intermediates to mature products by catalyzing branch migration. Has replication fork regression activity, unwinds stalled or blocked replication forks to make a HJ that can be resolved. Has a DNA unwinding activity characteristic of a DNA helicase with 3'-5' polarity.</text>
</comment>
<evidence type="ECO:0000256" key="15">
    <source>
        <dbReference type="RuleBase" id="RU363016"/>
    </source>
</evidence>
<dbReference type="GO" id="GO:0043138">
    <property type="term" value="F:3'-5' DNA helicase activity"/>
    <property type="evidence" value="ECO:0007669"/>
    <property type="project" value="UniProtKB-EC"/>
</dbReference>
<reference evidence="18" key="1">
    <citation type="submission" date="2022-07" db="EMBL/GenBank/DDBJ databases">
        <title>Enhanced cultured diversity of the mouse gut microbiota enables custom-made synthetic communities.</title>
        <authorList>
            <person name="Afrizal A."/>
        </authorList>
    </citation>
    <scope>NUCLEOTIDE SEQUENCE</scope>
    <source>
        <strain evidence="18">DSM 29482</strain>
    </source>
</reference>
<dbReference type="NCBIfam" id="TIGR00643">
    <property type="entry name" value="recG"/>
    <property type="match status" value="1"/>
</dbReference>
<keyword evidence="3 15" id="KW-0547">Nucleotide-binding</keyword>
<keyword evidence="6 15" id="KW-0347">Helicase</keyword>
<dbReference type="InterPro" id="IPR012340">
    <property type="entry name" value="NA-bd_OB-fold"/>
</dbReference>
<dbReference type="PROSITE" id="PS51192">
    <property type="entry name" value="HELICASE_ATP_BIND_1"/>
    <property type="match status" value="1"/>
</dbReference>
<evidence type="ECO:0000256" key="10">
    <source>
        <dbReference type="ARBA" id="ARBA00023204"/>
    </source>
</evidence>
<dbReference type="InterPro" id="IPR004609">
    <property type="entry name" value="ATP-dep_DNA_helicase_RecG"/>
</dbReference>
<evidence type="ECO:0000256" key="2">
    <source>
        <dbReference type="ARBA" id="ARBA00017846"/>
    </source>
</evidence>
<dbReference type="NCBIfam" id="NF008168">
    <property type="entry name" value="PRK10917.2-2"/>
    <property type="match status" value="1"/>
</dbReference>
<evidence type="ECO:0000256" key="12">
    <source>
        <dbReference type="ARBA" id="ARBA00034617"/>
    </source>
</evidence>
<dbReference type="Gene3D" id="3.40.50.300">
    <property type="entry name" value="P-loop containing nucleotide triphosphate hydrolases"/>
    <property type="match status" value="2"/>
</dbReference>
<keyword evidence="7 15" id="KW-0067">ATP-binding</keyword>
<dbReference type="PROSITE" id="PS51194">
    <property type="entry name" value="HELICASE_CTER"/>
    <property type="match status" value="1"/>
</dbReference>
<dbReference type="Pfam" id="PF00270">
    <property type="entry name" value="DEAD"/>
    <property type="match status" value="1"/>
</dbReference>